<name>A0A8J3B8B4_9BACI</name>
<dbReference type="Proteomes" id="UP000637720">
    <property type="component" value="Unassembled WGS sequence"/>
</dbReference>
<dbReference type="InterPro" id="IPR055431">
    <property type="entry name" value="RsgI_M"/>
</dbReference>
<dbReference type="RefSeq" id="WP_188816865.1">
    <property type="nucleotide sequence ID" value="NZ_BMOF01000011.1"/>
</dbReference>
<dbReference type="Pfam" id="PF23750">
    <property type="entry name" value="RsgI_M"/>
    <property type="match status" value="1"/>
</dbReference>
<evidence type="ECO:0000256" key="3">
    <source>
        <dbReference type="ARBA" id="ARBA00022692"/>
    </source>
</evidence>
<feature type="transmembrane region" description="Helical" evidence="7">
    <location>
        <begin position="56"/>
        <end position="77"/>
    </location>
</feature>
<evidence type="ECO:0000259" key="8">
    <source>
        <dbReference type="PROSITE" id="PS51849"/>
    </source>
</evidence>
<keyword evidence="2" id="KW-1003">Cell membrane</keyword>
<comment type="subcellular location">
    <subcellularLocation>
        <location evidence="1">Cell membrane</location>
        <topology evidence="1">Single-pass membrane protein</topology>
    </subcellularLocation>
</comment>
<accession>A0A8J3B8B4</accession>
<keyword evidence="5 7" id="KW-0472">Membrane</keyword>
<evidence type="ECO:0000256" key="6">
    <source>
        <dbReference type="SAM" id="MobiDB-lite"/>
    </source>
</evidence>
<evidence type="ECO:0000256" key="1">
    <source>
        <dbReference type="ARBA" id="ARBA00004162"/>
    </source>
</evidence>
<comment type="caution">
    <text evidence="9">The sequence shown here is derived from an EMBL/GenBank/DDBJ whole genome shotgun (WGS) entry which is preliminary data.</text>
</comment>
<evidence type="ECO:0000256" key="2">
    <source>
        <dbReference type="ARBA" id="ARBA00022475"/>
    </source>
</evidence>
<reference evidence="9" key="1">
    <citation type="journal article" date="2014" name="Int. J. Syst. Evol. Microbiol.">
        <title>Complete genome sequence of Corynebacterium casei LMG S-19264T (=DSM 44701T), isolated from a smear-ripened cheese.</title>
        <authorList>
            <consortium name="US DOE Joint Genome Institute (JGI-PGF)"/>
            <person name="Walter F."/>
            <person name="Albersmeier A."/>
            <person name="Kalinowski J."/>
            <person name="Ruckert C."/>
        </authorList>
    </citation>
    <scope>NUCLEOTIDE SEQUENCE</scope>
    <source>
        <strain evidence="9">JCM 14719</strain>
    </source>
</reference>
<evidence type="ECO:0000256" key="5">
    <source>
        <dbReference type="ARBA" id="ARBA00023136"/>
    </source>
</evidence>
<keyword evidence="3 7" id="KW-0812">Transmembrane</keyword>
<dbReference type="EMBL" id="BMOF01000011">
    <property type="protein sequence ID" value="GGJ96622.1"/>
    <property type="molecule type" value="Genomic_DNA"/>
</dbReference>
<feature type="region of interest" description="Disordered" evidence="6">
    <location>
        <begin position="212"/>
        <end position="378"/>
    </location>
</feature>
<evidence type="ECO:0000313" key="10">
    <source>
        <dbReference type="Proteomes" id="UP000637720"/>
    </source>
</evidence>
<keyword evidence="4 7" id="KW-1133">Transmembrane helix</keyword>
<proteinExistence type="predicted"/>
<dbReference type="GO" id="GO:0005886">
    <property type="term" value="C:plasma membrane"/>
    <property type="evidence" value="ECO:0007669"/>
    <property type="project" value="UniProtKB-SubCell"/>
</dbReference>
<dbReference type="Pfam" id="PF12791">
    <property type="entry name" value="RsgI_N"/>
    <property type="match status" value="1"/>
</dbReference>
<feature type="compositionally biased region" description="Basic and acidic residues" evidence="6">
    <location>
        <begin position="214"/>
        <end position="223"/>
    </location>
</feature>
<feature type="compositionally biased region" description="Basic and acidic residues" evidence="6">
    <location>
        <begin position="281"/>
        <end position="362"/>
    </location>
</feature>
<evidence type="ECO:0000313" key="9">
    <source>
        <dbReference type="EMBL" id="GGJ96622.1"/>
    </source>
</evidence>
<reference evidence="9" key="2">
    <citation type="submission" date="2020-09" db="EMBL/GenBank/DDBJ databases">
        <authorList>
            <person name="Sun Q."/>
            <person name="Ohkuma M."/>
        </authorList>
    </citation>
    <scope>NUCLEOTIDE SEQUENCE</scope>
    <source>
        <strain evidence="9">JCM 14719</strain>
    </source>
</reference>
<gene>
    <name evidence="9" type="ORF">GCM10007043_08040</name>
</gene>
<sequence>MKRGIVLQVNASDVVVLTPDGQFCRLRRDPNRAYVVGEEIRFFPDKPRHRVKPAGALWLAAMAACLALVVVGGLLWMTAQPVMAYVTLDINPSVEMSIDERYRVIDLAGLNPDGERLVAELPHWKDRDLAAVTAEVLHQARRAGYLTEGRAVIVTTIVAEDKESPQRAQAITRTVEHKVEAVAVRTGVTVRALVATPALRAEARAKRVSTGRYLLEREQERRRMAPNAHGGTETPRPREAEGQTEGQGRPPKGKKENLPASQAIGSRPFDSSAHDFQLGGRDPRKLDKPDSADARQKAGARDAVGEEAKTLRKSKKKEEMEEERRKREKDEEKRDEREGSGGKHKDSRTERPKRATEKKDNPSQKSHLRVESPSGKRP</sequence>
<protein>
    <recommendedName>
        <fullName evidence="8">RsgI N-terminal anti-sigma domain-containing protein</fullName>
    </recommendedName>
</protein>
<dbReference type="AlphaFoldDB" id="A0A8J3B8B4"/>
<organism evidence="9 10">
    <name type="scientific">Calditerricola satsumensis</name>
    <dbReference type="NCBI Taxonomy" id="373054"/>
    <lineage>
        <taxon>Bacteria</taxon>
        <taxon>Bacillati</taxon>
        <taxon>Bacillota</taxon>
        <taxon>Bacilli</taxon>
        <taxon>Bacillales</taxon>
        <taxon>Bacillaceae</taxon>
        <taxon>Calditerricola</taxon>
    </lineage>
</organism>
<evidence type="ECO:0000256" key="7">
    <source>
        <dbReference type="SAM" id="Phobius"/>
    </source>
</evidence>
<feature type="domain" description="RsgI N-terminal anti-sigma" evidence="8">
    <location>
        <begin position="2"/>
        <end position="51"/>
    </location>
</feature>
<keyword evidence="10" id="KW-1185">Reference proteome</keyword>
<dbReference type="PROSITE" id="PS51849">
    <property type="entry name" value="RSGI_N"/>
    <property type="match status" value="1"/>
</dbReference>
<evidence type="ECO:0000256" key="4">
    <source>
        <dbReference type="ARBA" id="ARBA00022989"/>
    </source>
</evidence>
<dbReference type="InterPro" id="IPR024449">
    <property type="entry name" value="Anti-sigma_RsgI_N"/>
</dbReference>